<evidence type="ECO:0000313" key="1">
    <source>
        <dbReference type="Proteomes" id="UP000050741"/>
    </source>
</evidence>
<reference evidence="1" key="2">
    <citation type="submission" date="2014-05" db="EMBL/GenBank/DDBJ databases">
        <title>The genome and life-stage specific transcriptomes of Globodera pallida elucidate key aspects of plant parasitism by a cyst nematode.</title>
        <authorList>
            <person name="Cotton J.A."/>
            <person name="Lilley C.J."/>
            <person name="Jones L.M."/>
            <person name="Kikuchi T."/>
            <person name="Reid A.J."/>
            <person name="Thorpe P."/>
            <person name="Tsai I.J."/>
            <person name="Beasley H."/>
            <person name="Blok V."/>
            <person name="Cock P.J.A."/>
            <person name="Van den Akker S.E."/>
            <person name="Holroyd N."/>
            <person name="Hunt M."/>
            <person name="Mantelin S."/>
            <person name="Naghra H."/>
            <person name="Pain A."/>
            <person name="Palomares-Rius J.E."/>
            <person name="Zarowiecki M."/>
            <person name="Berriman M."/>
            <person name="Jones J.T."/>
            <person name="Urwin P.E."/>
        </authorList>
    </citation>
    <scope>NUCLEOTIDE SEQUENCE [LARGE SCALE GENOMIC DNA]</scope>
    <source>
        <strain evidence="1">Lindley</strain>
    </source>
</reference>
<dbReference type="Proteomes" id="UP000050741">
    <property type="component" value="Unassembled WGS sequence"/>
</dbReference>
<organism evidence="1 2">
    <name type="scientific">Globodera pallida</name>
    <name type="common">Potato cyst nematode worm</name>
    <name type="synonym">Heterodera pallida</name>
    <dbReference type="NCBI Taxonomy" id="36090"/>
    <lineage>
        <taxon>Eukaryota</taxon>
        <taxon>Metazoa</taxon>
        <taxon>Ecdysozoa</taxon>
        <taxon>Nematoda</taxon>
        <taxon>Chromadorea</taxon>
        <taxon>Rhabditida</taxon>
        <taxon>Tylenchina</taxon>
        <taxon>Tylenchomorpha</taxon>
        <taxon>Tylenchoidea</taxon>
        <taxon>Heteroderidae</taxon>
        <taxon>Heteroderinae</taxon>
        <taxon>Globodera</taxon>
    </lineage>
</organism>
<keyword evidence="1" id="KW-1185">Reference proteome</keyword>
<sequence>MQRAIKYFLQLYGIDTVDELYAFFKEEIKSAPGEYFPNPLCSADCCVHIVSLDHPNQRVIINGTLDLVGDLELFSTCYPKTAVTGIDWSEPLYVELKDLMICPGDLPQCLCAQQNLRQQDHLSLTVDELDKEEDDEGNADIEIW</sequence>
<dbReference type="WBParaSite" id="GPLIN_001056300">
    <property type="protein sequence ID" value="GPLIN_001056300"/>
    <property type="gene ID" value="GPLIN_001056300"/>
</dbReference>
<proteinExistence type="predicted"/>
<protein>
    <submittedName>
        <fullName evidence="2">DUF177 domain-containing protein</fullName>
    </submittedName>
</protein>
<evidence type="ECO:0000313" key="2">
    <source>
        <dbReference type="WBParaSite" id="GPLIN_001056300"/>
    </source>
</evidence>
<accession>A0A183CCG2</accession>
<dbReference type="AlphaFoldDB" id="A0A183CCG2"/>
<name>A0A183CCG2_GLOPA</name>
<reference evidence="1" key="1">
    <citation type="submission" date="2013-12" db="EMBL/GenBank/DDBJ databases">
        <authorList>
            <person name="Aslett M."/>
        </authorList>
    </citation>
    <scope>NUCLEOTIDE SEQUENCE [LARGE SCALE GENOMIC DNA]</scope>
    <source>
        <strain evidence="1">Lindley</strain>
    </source>
</reference>
<reference evidence="2" key="3">
    <citation type="submission" date="2016-06" db="UniProtKB">
        <authorList>
            <consortium name="WormBaseParasite"/>
        </authorList>
    </citation>
    <scope>IDENTIFICATION</scope>
</reference>